<dbReference type="GO" id="GO:0009229">
    <property type="term" value="P:thiamine diphosphate biosynthetic process"/>
    <property type="evidence" value="ECO:0007669"/>
    <property type="project" value="InterPro"/>
</dbReference>
<dbReference type="Pfam" id="PF04263">
    <property type="entry name" value="TPK_catalytic"/>
    <property type="match status" value="1"/>
</dbReference>
<keyword evidence="9" id="KW-1185">Reference proteome</keyword>
<evidence type="ECO:0000259" key="7">
    <source>
        <dbReference type="Pfam" id="PF12555"/>
    </source>
</evidence>
<dbReference type="InterPro" id="IPR047795">
    <property type="entry name" value="Put_SteA-like"/>
</dbReference>
<keyword evidence="4" id="KW-0067">ATP-binding</keyword>
<keyword evidence="1" id="KW-0808">Transferase</keyword>
<dbReference type="GO" id="GO:0004788">
    <property type="term" value="F:thiamine diphosphokinase activity"/>
    <property type="evidence" value="ECO:0007669"/>
    <property type="project" value="InterPro"/>
</dbReference>
<keyword evidence="3 8" id="KW-0418">Kinase</keyword>
<keyword evidence="2" id="KW-0547">Nucleotide-binding</keyword>
<dbReference type="InterPro" id="IPR022215">
    <property type="entry name" value="SteA-like_C"/>
</dbReference>
<dbReference type="Pfam" id="PF12555">
    <property type="entry name" value="SteA-like_C"/>
    <property type="match status" value="1"/>
</dbReference>
<comment type="caution">
    <text evidence="8">The sequence shown here is derived from an EMBL/GenBank/DDBJ whole genome shotgun (WGS) entry which is preliminary data.</text>
</comment>
<dbReference type="SUPFAM" id="SSF63999">
    <property type="entry name" value="Thiamin pyrophosphokinase, catalytic domain"/>
    <property type="match status" value="1"/>
</dbReference>
<proteinExistence type="predicted"/>
<evidence type="ECO:0000256" key="3">
    <source>
        <dbReference type="ARBA" id="ARBA00022777"/>
    </source>
</evidence>
<dbReference type="EMBL" id="MCHY01000006">
    <property type="protein sequence ID" value="RKD26030.1"/>
    <property type="molecule type" value="Genomic_DNA"/>
</dbReference>
<dbReference type="AlphaFoldDB" id="A0A419SNZ2"/>
<dbReference type="NCBIfam" id="NF040608">
    <property type="entry name" value="division_SteA"/>
    <property type="match status" value="1"/>
</dbReference>
<organism evidence="8 9">
    <name type="scientific">Ammoniphilus oxalaticus</name>
    <dbReference type="NCBI Taxonomy" id="66863"/>
    <lineage>
        <taxon>Bacteria</taxon>
        <taxon>Bacillati</taxon>
        <taxon>Bacillota</taxon>
        <taxon>Bacilli</taxon>
        <taxon>Bacillales</taxon>
        <taxon>Paenibacillaceae</taxon>
        <taxon>Aneurinibacillus group</taxon>
        <taxon>Ammoniphilus</taxon>
    </lineage>
</organism>
<evidence type="ECO:0000259" key="6">
    <source>
        <dbReference type="Pfam" id="PF04263"/>
    </source>
</evidence>
<accession>A0A419SNZ2</accession>
<evidence type="ECO:0000256" key="4">
    <source>
        <dbReference type="ARBA" id="ARBA00022840"/>
    </source>
</evidence>
<dbReference type="InterPro" id="IPR007371">
    <property type="entry name" value="TPK_catalytic"/>
</dbReference>
<evidence type="ECO:0000313" key="9">
    <source>
        <dbReference type="Proteomes" id="UP000284219"/>
    </source>
</evidence>
<name>A0A419SNZ2_9BACL</name>
<dbReference type="InterPro" id="IPR036759">
    <property type="entry name" value="TPK_catalytic_sf"/>
</dbReference>
<dbReference type="Proteomes" id="UP000284219">
    <property type="component" value="Unassembled WGS sequence"/>
</dbReference>
<dbReference type="Gene3D" id="3.40.50.10240">
    <property type="entry name" value="Thiamin pyrophosphokinase, catalytic domain"/>
    <property type="match status" value="1"/>
</dbReference>
<feature type="transmembrane region" description="Helical" evidence="5">
    <location>
        <begin position="334"/>
        <end position="355"/>
    </location>
</feature>
<evidence type="ECO:0000256" key="2">
    <source>
        <dbReference type="ARBA" id="ARBA00022741"/>
    </source>
</evidence>
<keyword evidence="5" id="KW-0812">Transmembrane</keyword>
<dbReference type="GO" id="GO:0016301">
    <property type="term" value="F:kinase activity"/>
    <property type="evidence" value="ECO:0007669"/>
    <property type="project" value="UniProtKB-KW"/>
</dbReference>
<evidence type="ECO:0000313" key="8">
    <source>
        <dbReference type="EMBL" id="RKD26030.1"/>
    </source>
</evidence>
<protein>
    <submittedName>
        <fullName evidence="8">Thiamine pyrophosphokinase</fullName>
    </submittedName>
</protein>
<dbReference type="GO" id="GO:0005524">
    <property type="term" value="F:ATP binding"/>
    <property type="evidence" value="ECO:0007669"/>
    <property type="project" value="UniProtKB-KW"/>
</dbReference>
<feature type="domain" description="SteA-like C-terminal" evidence="7">
    <location>
        <begin position="319"/>
        <end position="367"/>
    </location>
</feature>
<keyword evidence="5" id="KW-0472">Membrane</keyword>
<evidence type="ECO:0000256" key="1">
    <source>
        <dbReference type="ARBA" id="ARBA00022679"/>
    </source>
</evidence>
<reference evidence="8 9" key="1">
    <citation type="submission" date="2016-08" db="EMBL/GenBank/DDBJ databases">
        <title>Novel Firmicute Genomes.</title>
        <authorList>
            <person name="Poppleton D.I."/>
            <person name="Gribaldo S."/>
        </authorList>
    </citation>
    <scope>NUCLEOTIDE SEQUENCE [LARGE SCALE GENOMIC DNA]</scope>
    <source>
        <strain evidence="8 9">RAOx-1</strain>
    </source>
</reference>
<gene>
    <name evidence="8" type="ORF">BEP19_01240</name>
</gene>
<keyword evidence="5" id="KW-1133">Transmembrane helix</keyword>
<evidence type="ECO:0000256" key="5">
    <source>
        <dbReference type="SAM" id="Phobius"/>
    </source>
</evidence>
<dbReference type="OrthoDB" id="9804377at2"/>
<sequence>MRGYAVVDARTKNLLKRIRPGQIAILRHEDIDEMAATDLAMAKVKAVINTAPSITGSYLSVGAKILAQRRIPLYDCLTRDLINEVQDGDWIELEDGYFITADGIRLCPVTEVTEQEIEVKWELARRNLETSLEQFIQNTLTYAQQEKDYYISALPSLPLRVKLARRHVLIVVRGKRYREDLKAIHSYIQDYQPILIGVDGGADALLENGWKPDLIIGDMDSVSDQALCCGAEIIVHAYPDGRAPGKSRVDQLGVACHLLPAPGTSEDAAMLYAYEHGAEWIVALGAHSNMIDFLEKGRKGMASTVLVRMKIGTRLIDAKGVSMLYQKRVRWKNFILLSTAASFPIIAATLISPAVRQFWHLLWLQIKYNVM</sequence>
<feature type="domain" description="Thiamin pyrophosphokinase catalytic" evidence="6">
    <location>
        <begin position="192"/>
        <end position="226"/>
    </location>
</feature>